<dbReference type="Proteomes" id="UP000198960">
    <property type="component" value="Unassembled WGS sequence"/>
</dbReference>
<evidence type="ECO:0000256" key="2">
    <source>
        <dbReference type="SAM" id="Phobius"/>
    </source>
</evidence>
<evidence type="ECO:0000313" key="3">
    <source>
        <dbReference type="EMBL" id="SEO94723.1"/>
    </source>
</evidence>
<keyword evidence="2" id="KW-0812">Transmembrane</keyword>
<name>A0A1H8TW14_9ACTN</name>
<proteinExistence type="predicted"/>
<feature type="transmembrane region" description="Helical" evidence="2">
    <location>
        <begin position="283"/>
        <end position="299"/>
    </location>
</feature>
<reference evidence="4" key="1">
    <citation type="submission" date="2016-10" db="EMBL/GenBank/DDBJ databases">
        <authorList>
            <person name="Varghese N."/>
            <person name="Submissions S."/>
        </authorList>
    </citation>
    <scope>NUCLEOTIDE SEQUENCE [LARGE SCALE GENOMIC DNA]</scope>
    <source>
        <strain evidence="4">DSM 45413</strain>
    </source>
</reference>
<feature type="region of interest" description="Disordered" evidence="1">
    <location>
        <begin position="13"/>
        <end position="184"/>
    </location>
</feature>
<feature type="transmembrane region" description="Helical" evidence="2">
    <location>
        <begin position="197"/>
        <end position="218"/>
    </location>
</feature>
<gene>
    <name evidence="3" type="ORF">SAMN05660991_02469</name>
</gene>
<feature type="compositionally biased region" description="Pro residues" evidence="1">
    <location>
        <begin position="159"/>
        <end position="171"/>
    </location>
</feature>
<keyword evidence="2" id="KW-1133">Transmembrane helix</keyword>
<dbReference type="AlphaFoldDB" id="A0A1H8TW14"/>
<feature type="compositionally biased region" description="Low complexity" evidence="1">
    <location>
        <begin position="67"/>
        <end position="77"/>
    </location>
</feature>
<accession>A0A1H8TW14</accession>
<sequence length="300" mass="29936">MSHLVDTVRWRHGEMSTHGAQVPGPSAVGPSVAAMSEPTAPHVPAGTNHLTGPIPPYFGPMSRSERTATAQTPAPRAAEGDVAPDDPATRPTGMPPAGGMPAGATAAGAAASPADAPLADAPLADAPTAEARTVDRPAADGGPDDVPVAAWALTGDGPAPGPDEPPAPPGAFPTTPVSTRPSVRARRRAPMVRMGPWAPAAGALLGLVAGLVVVAVLAGRADAFAEGLALVFLTVGLTMLGAAGALLADEVRLVRRGAREAAVRPAWVEATAGLLNGLTPARLLLVSSAFVLFLAAYVGR</sequence>
<keyword evidence="2" id="KW-0472">Membrane</keyword>
<dbReference type="EMBL" id="FOEE01000007">
    <property type="protein sequence ID" value="SEO94723.1"/>
    <property type="molecule type" value="Genomic_DNA"/>
</dbReference>
<feature type="compositionally biased region" description="Low complexity" evidence="1">
    <location>
        <begin position="89"/>
        <end position="129"/>
    </location>
</feature>
<evidence type="ECO:0000256" key="1">
    <source>
        <dbReference type="SAM" id="MobiDB-lite"/>
    </source>
</evidence>
<keyword evidence="4" id="KW-1185">Reference proteome</keyword>
<organism evidence="3 4">
    <name type="scientific">Trujillonella endophytica</name>
    <dbReference type="NCBI Taxonomy" id="673521"/>
    <lineage>
        <taxon>Bacteria</taxon>
        <taxon>Bacillati</taxon>
        <taxon>Actinomycetota</taxon>
        <taxon>Actinomycetes</taxon>
        <taxon>Geodermatophilales</taxon>
        <taxon>Geodermatophilaceae</taxon>
        <taxon>Trujillonella</taxon>
    </lineage>
</organism>
<feature type="compositionally biased region" description="Low complexity" evidence="1">
    <location>
        <begin position="172"/>
        <end position="182"/>
    </location>
</feature>
<evidence type="ECO:0000313" key="4">
    <source>
        <dbReference type="Proteomes" id="UP000198960"/>
    </source>
</evidence>
<protein>
    <submittedName>
        <fullName evidence="3">Uncharacterized protein</fullName>
    </submittedName>
</protein>
<dbReference type="STRING" id="673521.SAMN05660991_02469"/>
<feature type="transmembrane region" description="Helical" evidence="2">
    <location>
        <begin position="224"/>
        <end position="248"/>
    </location>
</feature>